<reference evidence="4 5" key="1">
    <citation type="submission" date="2021-05" db="EMBL/GenBank/DDBJ databases">
        <title>Genome Assembly of Synthetic Allotetraploid Brassica napus Reveals Homoeologous Exchanges between Subgenomes.</title>
        <authorList>
            <person name="Davis J.T."/>
        </authorList>
    </citation>
    <scope>NUCLEOTIDE SEQUENCE [LARGE SCALE GENOMIC DNA]</scope>
    <source>
        <strain evidence="5">cv. Da-Ae</strain>
        <tissue evidence="4">Seedling</tissue>
    </source>
</reference>
<protein>
    <recommendedName>
        <fullName evidence="3">CCHC-type domain-containing protein</fullName>
    </recommendedName>
</protein>
<dbReference type="PROSITE" id="PS50158">
    <property type="entry name" value="ZF_CCHC"/>
    <property type="match status" value="1"/>
</dbReference>
<name>A0ABQ8B018_BRANA</name>
<keyword evidence="5" id="KW-1185">Reference proteome</keyword>
<feature type="compositionally biased region" description="Acidic residues" evidence="2">
    <location>
        <begin position="214"/>
        <end position="223"/>
    </location>
</feature>
<feature type="region of interest" description="Disordered" evidence="2">
    <location>
        <begin position="348"/>
        <end position="396"/>
    </location>
</feature>
<comment type="caution">
    <text evidence="4">The sequence shown here is derived from an EMBL/GenBank/DDBJ whole genome shotgun (WGS) entry which is preliminary data.</text>
</comment>
<feature type="non-terminal residue" evidence="4">
    <location>
        <position position="1"/>
    </location>
</feature>
<keyword evidence="1" id="KW-0863">Zinc-finger</keyword>
<keyword evidence="1" id="KW-0862">Zinc</keyword>
<organism evidence="4 5">
    <name type="scientific">Brassica napus</name>
    <name type="common">Rape</name>
    <dbReference type="NCBI Taxonomy" id="3708"/>
    <lineage>
        <taxon>Eukaryota</taxon>
        <taxon>Viridiplantae</taxon>
        <taxon>Streptophyta</taxon>
        <taxon>Embryophyta</taxon>
        <taxon>Tracheophyta</taxon>
        <taxon>Spermatophyta</taxon>
        <taxon>Magnoliopsida</taxon>
        <taxon>eudicotyledons</taxon>
        <taxon>Gunneridae</taxon>
        <taxon>Pentapetalae</taxon>
        <taxon>rosids</taxon>
        <taxon>malvids</taxon>
        <taxon>Brassicales</taxon>
        <taxon>Brassicaceae</taxon>
        <taxon>Brassiceae</taxon>
        <taxon>Brassica</taxon>
    </lineage>
</organism>
<dbReference type="Proteomes" id="UP000824890">
    <property type="component" value="Unassembled WGS sequence"/>
</dbReference>
<dbReference type="InterPro" id="IPR036875">
    <property type="entry name" value="Znf_CCHC_sf"/>
</dbReference>
<keyword evidence="1" id="KW-0479">Metal-binding</keyword>
<feature type="compositionally biased region" description="Polar residues" evidence="2">
    <location>
        <begin position="477"/>
        <end position="488"/>
    </location>
</feature>
<evidence type="ECO:0000313" key="4">
    <source>
        <dbReference type="EMBL" id="KAH0898156.1"/>
    </source>
</evidence>
<dbReference type="InterPro" id="IPR001878">
    <property type="entry name" value="Znf_CCHC"/>
</dbReference>
<dbReference type="PANTHER" id="PTHR34210">
    <property type="entry name" value="OS01G0252900 PROTEIN"/>
    <property type="match status" value="1"/>
</dbReference>
<evidence type="ECO:0000259" key="3">
    <source>
        <dbReference type="PROSITE" id="PS50158"/>
    </source>
</evidence>
<evidence type="ECO:0000313" key="5">
    <source>
        <dbReference type="Proteomes" id="UP000824890"/>
    </source>
</evidence>
<dbReference type="PANTHER" id="PTHR34210:SF3">
    <property type="entry name" value="CCHC-TYPE DOMAIN-CONTAINING PROTEIN"/>
    <property type="match status" value="1"/>
</dbReference>
<gene>
    <name evidence="4" type="ORF">HID58_047724</name>
</gene>
<dbReference type="EMBL" id="JAGKQM010000012">
    <property type="protein sequence ID" value="KAH0898156.1"/>
    <property type="molecule type" value="Genomic_DNA"/>
</dbReference>
<dbReference type="SUPFAM" id="SSF57756">
    <property type="entry name" value="Retrovirus zinc finger-like domains"/>
    <property type="match status" value="1"/>
</dbReference>
<sequence length="593" mass="67803">REAFDSLKFPFRQEPTLIYQNRSSIPFSLFTTFHESMEACRRKPCRHRLNLRLRTREPRRRNKGEREDREIHRTFSWIVVYGGRNKVPQRQQGICTGMIHLRRSRSRCHYHTTWYLHGFPGNEGSADTMHDVLSKVPPFRNTSTNVRIGSPPSARSSFLHLRESCDCVCIQMESTRSEDPDIYDDFSEIYKEYTGPQVTVTTNVQEKPKLPEDKCDEEEEQQELPDPNSVPTDFISREAKVWEAKSKATERNWKKRKEEEMICKICGESGHFTQGCPSTLGANRKSQEFLERVPARDKNVRDLFTEKVVERIESETGCKIKMDDKFIIVSGKDRLILRKGLDAVHKVREEGEAKTSSTSHRSRSRSPRRTSLGPPPPPRAARNPEPQRQQHLPSHVTRDVATIYLTASNWNIDQAFSCLVEEDKTTPNRDPPLPSMGSLPSQSQFDDSYVSSGPTETQKSLEEGGEGDFTVAIPGMASSQVDEGSSAETVLDPFANRDRRTTVETQTAPSTVMISIRLADGIGTALELPFRSNQTIRDIRNAIDQRYPDNDGLRFAIGGWNYMDWNCPLTDETEKERDGKRIHIDVEKDSCFV</sequence>
<evidence type="ECO:0000256" key="2">
    <source>
        <dbReference type="SAM" id="MobiDB-lite"/>
    </source>
</evidence>
<feature type="domain" description="CCHC-type" evidence="3">
    <location>
        <begin position="263"/>
        <end position="278"/>
    </location>
</feature>
<feature type="region of interest" description="Disordered" evidence="2">
    <location>
        <begin position="209"/>
        <end position="232"/>
    </location>
</feature>
<accession>A0ABQ8B018</accession>
<proteinExistence type="predicted"/>
<feature type="compositionally biased region" description="Polar residues" evidence="2">
    <location>
        <begin position="438"/>
        <end position="458"/>
    </location>
</feature>
<feature type="region of interest" description="Disordered" evidence="2">
    <location>
        <begin position="423"/>
        <end position="506"/>
    </location>
</feature>
<evidence type="ECO:0000256" key="1">
    <source>
        <dbReference type="PROSITE-ProRule" id="PRU00047"/>
    </source>
</evidence>
<dbReference type="Gene3D" id="3.10.20.90">
    <property type="entry name" value="Phosphatidylinositol 3-kinase Catalytic Subunit, Chain A, domain 1"/>
    <property type="match status" value="1"/>
</dbReference>